<evidence type="ECO:0000256" key="6">
    <source>
        <dbReference type="RuleBase" id="RU365089"/>
    </source>
</evidence>
<reference evidence="7" key="1">
    <citation type="submission" date="2023-08" db="EMBL/GenBank/DDBJ databases">
        <title>Complete genome sequence of Mycoplasma seminis 2200.</title>
        <authorList>
            <person name="Spergser J."/>
        </authorList>
    </citation>
    <scope>NUCLEOTIDE SEQUENCE [LARGE SCALE GENOMIC DNA]</scope>
    <source>
        <strain evidence="7">2200</strain>
    </source>
</reference>
<name>A0ABY9HBP7_9MOLU</name>
<dbReference type="Proteomes" id="UP001237011">
    <property type="component" value="Chromosome"/>
</dbReference>
<evidence type="ECO:0000256" key="3">
    <source>
        <dbReference type="ARBA" id="ARBA00022578"/>
    </source>
</evidence>
<dbReference type="Pfam" id="PF00872">
    <property type="entry name" value="Transposase_mut"/>
    <property type="match status" value="2"/>
</dbReference>
<keyword evidence="3 6" id="KW-0815">Transposition</keyword>
<comment type="function">
    <text evidence="1 6">Required for the transposition of the insertion element.</text>
</comment>
<sequence>MIKSNSFIFKDLTEEGRQMRNIHQILGLDNTTLEEMINDHLSQEADLYIQETKISLPDSKIKRNGTRTVTKYTMNGKLNIKVPKVRNGQFWPKVLEKYKKCEESFESMIAVLLSMFISYESVIAAVEFWTGIKIGHSLITRIKKKINEKVKNAFKFQITKKYKALFIDASYHDAMKWYNPSTGEIVESFDDIENKDAFVKKSYKVAVYTAIGITEDNYKELLLLEVKGQESKKNWEDFLQNLIDRGLSDPDVIVSDEFSGNEILNELFPTSKLQKCAIHKLRNAVKTVPQKQRKEFCADFKAVVISNTREEADLNFSKLKQKYNSRFPKAIRIIENSLDDILRFLELPKELRIHIWTNNISEGFNSALKRYIKEKRSHASVRTLEVFVILASFRITKNWADKRIY</sequence>
<evidence type="ECO:0000313" key="8">
    <source>
        <dbReference type="Proteomes" id="UP001237011"/>
    </source>
</evidence>
<dbReference type="InterPro" id="IPR001207">
    <property type="entry name" value="Transposase_mutator"/>
</dbReference>
<keyword evidence="5 6" id="KW-0233">DNA recombination</keyword>
<evidence type="ECO:0000256" key="1">
    <source>
        <dbReference type="ARBA" id="ARBA00002190"/>
    </source>
</evidence>
<gene>
    <name evidence="7" type="ORF">Q8852_00790</name>
</gene>
<evidence type="ECO:0000256" key="5">
    <source>
        <dbReference type="ARBA" id="ARBA00023172"/>
    </source>
</evidence>
<dbReference type="EMBL" id="CP132191">
    <property type="protein sequence ID" value="WLP85681.1"/>
    <property type="molecule type" value="Genomic_DNA"/>
</dbReference>
<accession>A0ABY9HBP7</accession>
<dbReference type="PANTHER" id="PTHR33217">
    <property type="entry name" value="TRANSPOSASE FOR INSERTION SEQUENCE ELEMENT IS1081"/>
    <property type="match status" value="1"/>
</dbReference>
<proteinExistence type="inferred from homology"/>
<comment type="similarity">
    <text evidence="2 6">Belongs to the transposase mutator family.</text>
</comment>
<evidence type="ECO:0000256" key="2">
    <source>
        <dbReference type="ARBA" id="ARBA00010961"/>
    </source>
</evidence>
<dbReference type="RefSeq" id="WP_305938110.1">
    <property type="nucleotide sequence ID" value="NZ_CP132191.1"/>
</dbReference>
<keyword evidence="4 6" id="KW-0238">DNA-binding</keyword>
<keyword evidence="6" id="KW-0814">Transposable element</keyword>
<protein>
    <recommendedName>
        <fullName evidence="6">Mutator family transposase</fullName>
    </recommendedName>
</protein>
<organism evidence="7 8">
    <name type="scientific">Mycoplasma seminis</name>
    <dbReference type="NCBI Taxonomy" id="512749"/>
    <lineage>
        <taxon>Bacteria</taxon>
        <taxon>Bacillati</taxon>
        <taxon>Mycoplasmatota</taxon>
        <taxon>Mollicutes</taxon>
        <taxon>Mycoplasmataceae</taxon>
        <taxon>Mycoplasma</taxon>
    </lineage>
</organism>
<dbReference type="PANTHER" id="PTHR33217:SF8">
    <property type="entry name" value="MUTATOR FAMILY TRANSPOSASE"/>
    <property type="match status" value="1"/>
</dbReference>
<evidence type="ECO:0000256" key="4">
    <source>
        <dbReference type="ARBA" id="ARBA00023125"/>
    </source>
</evidence>
<evidence type="ECO:0000313" key="7">
    <source>
        <dbReference type="EMBL" id="WLP85681.1"/>
    </source>
</evidence>
<keyword evidence="8" id="KW-1185">Reference proteome</keyword>